<dbReference type="RefSeq" id="WP_344191269.1">
    <property type="nucleotide sequence ID" value="NZ_BAAARN010000001.1"/>
</dbReference>
<dbReference type="PIRSF" id="PIRSF015582">
    <property type="entry name" value="Cit_lyase_B"/>
    <property type="match status" value="1"/>
</dbReference>
<reference evidence="5 6" key="1">
    <citation type="journal article" date="2019" name="Int. J. Syst. Evol. Microbiol.">
        <title>The Global Catalogue of Microorganisms (GCM) 10K type strain sequencing project: providing services to taxonomists for standard genome sequencing and annotation.</title>
        <authorList>
            <consortium name="The Broad Institute Genomics Platform"/>
            <consortium name="The Broad Institute Genome Sequencing Center for Infectious Disease"/>
            <person name="Wu L."/>
            <person name="Ma J."/>
        </authorList>
    </citation>
    <scope>NUCLEOTIDE SEQUENCE [LARGE SCALE GENOMIC DNA]</scope>
    <source>
        <strain evidence="5 6">JCM 16378</strain>
    </source>
</reference>
<evidence type="ECO:0000256" key="2">
    <source>
        <dbReference type="ARBA" id="ARBA00022723"/>
    </source>
</evidence>
<dbReference type="PANTHER" id="PTHR32308:SF10">
    <property type="entry name" value="CITRATE LYASE SUBUNIT BETA"/>
    <property type="match status" value="1"/>
</dbReference>
<dbReference type="GO" id="GO:0016829">
    <property type="term" value="F:lyase activity"/>
    <property type="evidence" value="ECO:0007669"/>
    <property type="project" value="UniProtKB-KW"/>
</dbReference>
<feature type="domain" description="HpcH/HpaI aldolase/citrate lyase" evidence="4">
    <location>
        <begin position="17"/>
        <end position="231"/>
    </location>
</feature>
<keyword evidence="6" id="KW-1185">Reference proteome</keyword>
<dbReference type="Pfam" id="PF03328">
    <property type="entry name" value="HpcH_HpaI"/>
    <property type="match status" value="1"/>
</dbReference>
<protein>
    <submittedName>
        <fullName evidence="5">CoA ester lyase</fullName>
    </submittedName>
</protein>
<evidence type="ECO:0000256" key="1">
    <source>
        <dbReference type="ARBA" id="ARBA00001946"/>
    </source>
</evidence>
<keyword evidence="5" id="KW-0456">Lyase</keyword>
<dbReference type="InterPro" id="IPR011206">
    <property type="entry name" value="Citrate_lyase_beta/mcl1/mcl2"/>
</dbReference>
<gene>
    <name evidence="5" type="ORF">GCM10009867_12460</name>
</gene>
<dbReference type="Gene3D" id="3.20.20.60">
    <property type="entry name" value="Phosphoenolpyruvate-binding domains"/>
    <property type="match status" value="1"/>
</dbReference>
<dbReference type="InterPro" id="IPR015813">
    <property type="entry name" value="Pyrv/PenolPyrv_kinase-like_dom"/>
</dbReference>
<evidence type="ECO:0000259" key="4">
    <source>
        <dbReference type="Pfam" id="PF03328"/>
    </source>
</evidence>
<dbReference type="EMBL" id="BAAARN010000001">
    <property type="protein sequence ID" value="GAA2733783.1"/>
    <property type="molecule type" value="Genomic_DNA"/>
</dbReference>
<comment type="caution">
    <text evidence="5">The sequence shown here is derived from an EMBL/GenBank/DDBJ whole genome shotgun (WGS) entry which is preliminary data.</text>
</comment>
<dbReference type="SUPFAM" id="SSF51621">
    <property type="entry name" value="Phosphoenolpyruvate/pyruvate domain"/>
    <property type="match status" value="1"/>
</dbReference>
<comment type="cofactor">
    <cofactor evidence="1">
        <name>Mg(2+)</name>
        <dbReference type="ChEBI" id="CHEBI:18420"/>
    </cofactor>
</comment>
<dbReference type="Proteomes" id="UP001501326">
    <property type="component" value="Unassembled WGS sequence"/>
</dbReference>
<proteinExistence type="predicted"/>
<dbReference type="InterPro" id="IPR040442">
    <property type="entry name" value="Pyrv_kinase-like_dom_sf"/>
</dbReference>
<evidence type="ECO:0000256" key="3">
    <source>
        <dbReference type="ARBA" id="ARBA00022842"/>
    </source>
</evidence>
<organism evidence="5 6">
    <name type="scientific">Pedococcus aerophilus</name>
    <dbReference type="NCBI Taxonomy" id="436356"/>
    <lineage>
        <taxon>Bacteria</taxon>
        <taxon>Bacillati</taxon>
        <taxon>Actinomycetota</taxon>
        <taxon>Actinomycetes</taxon>
        <taxon>Micrococcales</taxon>
        <taxon>Intrasporangiaceae</taxon>
        <taxon>Pedococcus</taxon>
    </lineage>
</organism>
<sequence length="299" mass="31244">MGDLRADGGQAAYRPRRSVLYMPASNERALEKAKTLPVDALILDLEDAVAPDAKEQARENACAAARSGEYGSREVTIRINGTGTQWHDEDLAAACAAGPDAVVVPKVGSAQEVRDLVAAMEAAGAPDRTSLWAMVETPAAMLHCEEIAAASERLTVLVMGTNDLAKELQAEHVPGRQPLLTGLGLCLLAARATGTAILDGVYNDVRDAEGFAAECLQARQLGFDGKTLVHPGQVEPCNEVFAPSAAAVEEARGILQAWEDGAGAGVVTYGGKMVESLHVDTARRVLTVHAAVTGTAPRG</sequence>
<dbReference type="PANTHER" id="PTHR32308">
    <property type="entry name" value="LYASE BETA SUBUNIT, PUTATIVE (AFU_ORTHOLOGUE AFUA_4G13030)-RELATED"/>
    <property type="match status" value="1"/>
</dbReference>
<name>A0ABN3UJB6_9MICO</name>
<evidence type="ECO:0000313" key="5">
    <source>
        <dbReference type="EMBL" id="GAA2733783.1"/>
    </source>
</evidence>
<evidence type="ECO:0000313" key="6">
    <source>
        <dbReference type="Proteomes" id="UP001501326"/>
    </source>
</evidence>
<keyword evidence="2" id="KW-0479">Metal-binding</keyword>
<accession>A0ABN3UJB6</accession>
<keyword evidence="3" id="KW-0460">Magnesium</keyword>
<dbReference type="InterPro" id="IPR005000">
    <property type="entry name" value="Aldolase/citrate-lyase_domain"/>
</dbReference>